<protein>
    <recommendedName>
        <fullName evidence="3 7">ER membrane protein complex subunit 3</fullName>
    </recommendedName>
</protein>
<dbReference type="GO" id="GO:0072546">
    <property type="term" value="C:EMC complex"/>
    <property type="evidence" value="ECO:0007669"/>
    <property type="project" value="TreeGrafter"/>
</dbReference>
<dbReference type="PIRSF" id="PIRSF010045">
    <property type="entry name" value="DUF850_TM_euk"/>
    <property type="match status" value="1"/>
</dbReference>
<feature type="transmembrane region" description="Helical" evidence="8">
    <location>
        <begin position="123"/>
        <end position="147"/>
    </location>
</feature>
<comment type="caution">
    <text evidence="9">The sequence shown here is derived from an EMBL/GenBank/DDBJ whole genome shotgun (WGS) entry which is preliminary data.</text>
</comment>
<dbReference type="EMBL" id="JALJOR010000006">
    <property type="protein sequence ID" value="KAK9815644.1"/>
    <property type="molecule type" value="Genomic_DNA"/>
</dbReference>
<dbReference type="SMART" id="SM01415">
    <property type="entry name" value="DUF106"/>
    <property type="match status" value="1"/>
</dbReference>
<accession>A0AAW1Q5M7</accession>
<comment type="similarity">
    <text evidence="2 7">Belongs to the EMC3 family.</text>
</comment>
<comment type="subcellular location">
    <subcellularLocation>
        <location evidence="1">Membrane</location>
        <topology evidence="1">Multi-pass membrane protein</topology>
    </subcellularLocation>
</comment>
<evidence type="ECO:0000256" key="4">
    <source>
        <dbReference type="ARBA" id="ARBA00022692"/>
    </source>
</evidence>
<evidence type="ECO:0000256" key="6">
    <source>
        <dbReference type="ARBA" id="ARBA00023136"/>
    </source>
</evidence>
<gene>
    <name evidence="9" type="ORF">WJX72_007320</name>
</gene>
<proteinExistence type="inferred from homology"/>
<evidence type="ECO:0000256" key="2">
    <source>
        <dbReference type="ARBA" id="ARBA00005376"/>
    </source>
</evidence>
<dbReference type="Proteomes" id="UP001489004">
    <property type="component" value="Unassembled WGS sequence"/>
</dbReference>
<evidence type="ECO:0000256" key="3">
    <source>
        <dbReference type="ARBA" id="ARBA00020822"/>
    </source>
</evidence>
<evidence type="ECO:0000313" key="10">
    <source>
        <dbReference type="Proteomes" id="UP001489004"/>
    </source>
</evidence>
<keyword evidence="10" id="KW-1185">Reference proteome</keyword>
<organism evidence="9 10">
    <name type="scientific">[Myrmecia] bisecta</name>
    <dbReference type="NCBI Taxonomy" id="41462"/>
    <lineage>
        <taxon>Eukaryota</taxon>
        <taxon>Viridiplantae</taxon>
        <taxon>Chlorophyta</taxon>
        <taxon>core chlorophytes</taxon>
        <taxon>Trebouxiophyceae</taxon>
        <taxon>Trebouxiales</taxon>
        <taxon>Trebouxiaceae</taxon>
        <taxon>Myrmecia</taxon>
    </lineage>
</organism>
<dbReference type="Pfam" id="PF01956">
    <property type="entry name" value="EMC3_TMCO1"/>
    <property type="match status" value="1"/>
</dbReference>
<feature type="transmembrane region" description="Helical" evidence="8">
    <location>
        <begin position="174"/>
        <end position="192"/>
    </location>
</feature>
<dbReference type="InterPro" id="IPR002809">
    <property type="entry name" value="EMC3/TMCO1"/>
</dbReference>
<evidence type="ECO:0000313" key="9">
    <source>
        <dbReference type="EMBL" id="KAK9815644.1"/>
    </source>
</evidence>
<feature type="transmembrane region" description="Helical" evidence="8">
    <location>
        <begin position="12"/>
        <end position="30"/>
    </location>
</feature>
<dbReference type="PANTHER" id="PTHR13116:SF5">
    <property type="entry name" value="ER MEMBRANE PROTEIN COMPLEX SUBUNIT 3"/>
    <property type="match status" value="1"/>
</dbReference>
<dbReference type="PANTHER" id="PTHR13116">
    <property type="entry name" value="ER MEMBRANE PROTEIN COMPLEX SUBUNIT 3"/>
    <property type="match status" value="1"/>
</dbReference>
<sequence length="264" mass="30098">MVSPDLVLDREVRDWVLVPLTLSIMLMMLLRQYVHQVFMSAPPKSAAVDEREAKEKQAVSRSQVLRTFCGFIPDAAFRQRRSYFIAKDTGVFSKKSVAKSAQEQMMANPDMLSNMMKQNVSGIVPQIAMGTFVNYFFSGFILGKIPFSLSPSFRPMLQRGLDLPSLDVTYFTSLSYYILLLFGLRGVFTLVFREDTIDETQVHRQQMQMGMGMGGQDNQKMFDAEKQVLEILDHKWRLEGIEDLAASTLRARLSEKQAGRLKLE</sequence>
<evidence type="ECO:0000256" key="8">
    <source>
        <dbReference type="SAM" id="Phobius"/>
    </source>
</evidence>
<keyword evidence="6 8" id="KW-0472">Membrane</keyword>
<name>A0AAW1Q5M7_9CHLO</name>
<evidence type="ECO:0000256" key="1">
    <source>
        <dbReference type="ARBA" id="ARBA00004141"/>
    </source>
</evidence>
<keyword evidence="4 8" id="KW-0812">Transmembrane</keyword>
<reference evidence="9 10" key="1">
    <citation type="journal article" date="2024" name="Nat. Commun.">
        <title>Phylogenomics reveals the evolutionary origins of lichenization in chlorophyte algae.</title>
        <authorList>
            <person name="Puginier C."/>
            <person name="Libourel C."/>
            <person name="Otte J."/>
            <person name="Skaloud P."/>
            <person name="Haon M."/>
            <person name="Grisel S."/>
            <person name="Petersen M."/>
            <person name="Berrin J.G."/>
            <person name="Delaux P.M."/>
            <person name="Dal Grande F."/>
            <person name="Keller J."/>
        </authorList>
    </citation>
    <scope>NUCLEOTIDE SEQUENCE [LARGE SCALE GENOMIC DNA]</scope>
    <source>
        <strain evidence="9 10">SAG 2043</strain>
    </source>
</reference>
<dbReference type="AlphaFoldDB" id="A0AAW1Q5M7"/>
<evidence type="ECO:0000256" key="5">
    <source>
        <dbReference type="ARBA" id="ARBA00022989"/>
    </source>
</evidence>
<evidence type="ECO:0000256" key="7">
    <source>
        <dbReference type="PIRNR" id="PIRNR010045"/>
    </source>
</evidence>
<dbReference type="InterPro" id="IPR008568">
    <property type="entry name" value="EMC3"/>
</dbReference>
<dbReference type="GO" id="GO:0034975">
    <property type="term" value="P:protein folding in endoplasmic reticulum"/>
    <property type="evidence" value="ECO:0007669"/>
    <property type="project" value="TreeGrafter"/>
</dbReference>
<keyword evidence="5 8" id="KW-1133">Transmembrane helix</keyword>